<dbReference type="GO" id="GO:0004713">
    <property type="term" value="F:protein tyrosine kinase activity"/>
    <property type="evidence" value="ECO:0007669"/>
    <property type="project" value="InterPro"/>
</dbReference>
<evidence type="ECO:0000313" key="9">
    <source>
        <dbReference type="Proteomes" id="UP000735302"/>
    </source>
</evidence>
<keyword evidence="2" id="KW-0808">Transferase</keyword>
<dbReference type="Pfam" id="PF00069">
    <property type="entry name" value="Pkinase"/>
    <property type="match status" value="2"/>
</dbReference>
<dbReference type="PROSITE" id="PS50011">
    <property type="entry name" value="PROTEIN_KINASE_DOM"/>
    <property type="match status" value="1"/>
</dbReference>
<evidence type="ECO:0000256" key="1">
    <source>
        <dbReference type="ARBA" id="ARBA00022527"/>
    </source>
</evidence>
<evidence type="ECO:0000256" key="4">
    <source>
        <dbReference type="ARBA" id="ARBA00022777"/>
    </source>
</evidence>
<reference evidence="8 9" key="1">
    <citation type="journal article" date="2021" name="Elife">
        <title>Chloroplast acquisition without the gene transfer in kleptoplastic sea slugs, Plakobranchus ocellatus.</title>
        <authorList>
            <person name="Maeda T."/>
            <person name="Takahashi S."/>
            <person name="Yoshida T."/>
            <person name="Shimamura S."/>
            <person name="Takaki Y."/>
            <person name="Nagai Y."/>
            <person name="Toyoda A."/>
            <person name="Suzuki Y."/>
            <person name="Arimoto A."/>
            <person name="Ishii H."/>
            <person name="Satoh N."/>
            <person name="Nishiyama T."/>
            <person name="Hasebe M."/>
            <person name="Maruyama T."/>
            <person name="Minagawa J."/>
            <person name="Obokata J."/>
            <person name="Shigenobu S."/>
        </authorList>
    </citation>
    <scope>NUCLEOTIDE SEQUENCE [LARGE SCALE GENOMIC DNA]</scope>
</reference>
<name>A0AAV3ZQZ0_9GAST</name>
<feature type="domain" description="Protein kinase" evidence="7">
    <location>
        <begin position="90"/>
        <end position="493"/>
    </location>
</feature>
<comment type="caution">
    <text evidence="8">The sequence shown here is derived from an EMBL/GenBank/DDBJ whole genome shotgun (WGS) entry which is preliminary data.</text>
</comment>
<evidence type="ECO:0000256" key="3">
    <source>
        <dbReference type="ARBA" id="ARBA00022741"/>
    </source>
</evidence>
<keyword evidence="9" id="KW-1185">Reference proteome</keyword>
<protein>
    <submittedName>
        <fullName evidence="8">Serine/threonine kinase</fullName>
    </submittedName>
</protein>
<keyword evidence="4 8" id="KW-0418">Kinase</keyword>
<evidence type="ECO:0000256" key="6">
    <source>
        <dbReference type="PROSITE-ProRule" id="PRU10141"/>
    </source>
</evidence>
<proteinExistence type="predicted"/>
<keyword evidence="1" id="KW-0723">Serine/threonine-protein kinase</keyword>
<dbReference type="GO" id="GO:0005524">
    <property type="term" value="F:ATP binding"/>
    <property type="evidence" value="ECO:0007669"/>
    <property type="project" value="UniProtKB-UniRule"/>
</dbReference>
<dbReference type="InterPro" id="IPR011009">
    <property type="entry name" value="Kinase-like_dom_sf"/>
</dbReference>
<accession>A0AAV3ZQZ0</accession>
<dbReference type="SMART" id="SM00219">
    <property type="entry name" value="TyrKc"/>
    <property type="match status" value="1"/>
</dbReference>
<keyword evidence="5 6" id="KW-0067">ATP-binding</keyword>
<dbReference type="SUPFAM" id="SSF56112">
    <property type="entry name" value="Protein kinase-like (PK-like)"/>
    <property type="match status" value="2"/>
</dbReference>
<dbReference type="InterPro" id="IPR017441">
    <property type="entry name" value="Protein_kinase_ATP_BS"/>
</dbReference>
<dbReference type="Proteomes" id="UP000735302">
    <property type="component" value="Unassembled WGS sequence"/>
</dbReference>
<dbReference type="AlphaFoldDB" id="A0AAV3ZQZ0"/>
<evidence type="ECO:0000256" key="2">
    <source>
        <dbReference type="ARBA" id="ARBA00022679"/>
    </source>
</evidence>
<sequence length="591" mass="66964">MSCLLCCGCSKRPLKSDDDKACSIGSGVRARRPSVYQIENSEDPELGDHKQRNAHQLRMQMNLTEKLCSETYGLEVDKANDEPYEAQDFFAFKDILGSGATAVVFKAVFKPTGRTLAVKFIPNFKTAKTMVMRELKVLKLANESRFLIDFHSHFRVGENLYFVIEICEGGTVEDLIKPKHHMPAKLMKIYLKEISSALFYLHSLRLVHRDVAPPNLLIDGQGHLRLGDFGLCRIVDDPQGELMTDCGKPYIKAPEVYEDKPCGLAMDWWSVGILTYRFITGRYPFKTEKLTEGFLIDFHSHFRVGENLYFVIEICEGGTVEDLIKPKHHMPAKLMKIYLKEIASALFYLHSLRLVHRDVAPPNLLIDGQGHLRLGDFGLCRIVDDPQGELMTDCGKPYIKAPEVYEDKPCGLAMDWWSVGILTYRFITGRYPFKTEKLTEGYQSVTKHHEKYPEWAFEDPCAKALCQGLLIKKPKERLASENEEYVIKNHPYFCDVDWDAQEDVIEMAKEILVVCEDIVLRRLLLALGITPPSIPHVPLPPYPPVRSNITTPSVGVTPRNMFSMLPRGDGNDASGKDFLLKSAAAIKETTV</sequence>
<dbReference type="InterPro" id="IPR000719">
    <property type="entry name" value="Prot_kinase_dom"/>
</dbReference>
<dbReference type="EMBL" id="BLXT01002742">
    <property type="protein sequence ID" value="GFN97247.1"/>
    <property type="molecule type" value="Genomic_DNA"/>
</dbReference>
<evidence type="ECO:0000259" key="7">
    <source>
        <dbReference type="PROSITE" id="PS50011"/>
    </source>
</evidence>
<evidence type="ECO:0000313" key="8">
    <source>
        <dbReference type="EMBL" id="GFN97247.1"/>
    </source>
</evidence>
<feature type="binding site" evidence="6">
    <location>
        <position position="119"/>
    </location>
    <ligand>
        <name>ATP</name>
        <dbReference type="ChEBI" id="CHEBI:30616"/>
    </ligand>
</feature>
<dbReference type="InterPro" id="IPR020635">
    <property type="entry name" value="Tyr_kinase_cat_dom"/>
</dbReference>
<dbReference type="PROSITE" id="PS00107">
    <property type="entry name" value="PROTEIN_KINASE_ATP"/>
    <property type="match status" value="1"/>
</dbReference>
<dbReference type="Gene3D" id="1.10.510.10">
    <property type="entry name" value="Transferase(Phosphotransferase) domain 1"/>
    <property type="match status" value="2"/>
</dbReference>
<organism evidence="8 9">
    <name type="scientific">Plakobranchus ocellatus</name>
    <dbReference type="NCBI Taxonomy" id="259542"/>
    <lineage>
        <taxon>Eukaryota</taxon>
        <taxon>Metazoa</taxon>
        <taxon>Spiralia</taxon>
        <taxon>Lophotrochozoa</taxon>
        <taxon>Mollusca</taxon>
        <taxon>Gastropoda</taxon>
        <taxon>Heterobranchia</taxon>
        <taxon>Euthyneura</taxon>
        <taxon>Panpulmonata</taxon>
        <taxon>Sacoglossa</taxon>
        <taxon>Placobranchoidea</taxon>
        <taxon>Plakobranchidae</taxon>
        <taxon>Plakobranchus</taxon>
    </lineage>
</organism>
<evidence type="ECO:0000256" key="5">
    <source>
        <dbReference type="ARBA" id="ARBA00022840"/>
    </source>
</evidence>
<keyword evidence="3 6" id="KW-0547">Nucleotide-binding</keyword>
<dbReference type="PANTHER" id="PTHR24351">
    <property type="entry name" value="RIBOSOMAL PROTEIN S6 KINASE"/>
    <property type="match status" value="1"/>
</dbReference>
<dbReference type="FunFam" id="1.10.510.10:FF:000465">
    <property type="entry name" value="Non-specific serine/threonine protein kinase"/>
    <property type="match status" value="1"/>
</dbReference>
<dbReference type="GO" id="GO:0004674">
    <property type="term" value="F:protein serine/threonine kinase activity"/>
    <property type="evidence" value="ECO:0007669"/>
    <property type="project" value="UniProtKB-KW"/>
</dbReference>
<gene>
    <name evidence="8" type="ORF">PoB_002375300</name>
</gene>